<protein>
    <recommendedName>
        <fullName evidence="1">FBD domain-containing protein</fullName>
    </recommendedName>
</protein>
<dbReference type="EMBL" id="KI392485">
    <property type="protein sequence ID" value="ERN16101.1"/>
    <property type="molecule type" value="Genomic_DNA"/>
</dbReference>
<accession>U5CS99</accession>
<organism evidence="2 3">
    <name type="scientific">Amborella trichopoda</name>
    <dbReference type="NCBI Taxonomy" id="13333"/>
    <lineage>
        <taxon>Eukaryota</taxon>
        <taxon>Viridiplantae</taxon>
        <taxon>Streptophyta</taxon>
        <taxon>Embryophyta</taxon>
        <taxon>Tracheophyta</taxon>
        <taxon>Spermatophyta</taxon>
        <taxon>Magnoliopsida</taxon>
        <taxon>Amborellales</taxon>
        <taxon>Amborellaceae</taxon>
        <taxon>Amborella</taxon>
    </lineage>
</organism>
<evidence type="ECO:0000259" key="1">
    <source>
        <dbReference type="SMART" id="SM00579"/>
    </source>
</evidence>
<reference evidence="3" key="1">
    <citation type="journal article" date="2013" name="Science">
        <title>The Amborella genome and the evolution of flowering plants.</title>
        <authorList>
            <consortium name="Amborella Genome Project"/>
        </authorList>
    </citation>
    <scope>NUCLEOTIDE SEQUENCE [LARGE SCALE GENOMIC DNA]</scope>
</reference>
<dbReference type="HOGENOM" id="CLU_1646001_0_0_1"/>
<name>U5CS99_AMBTC</name>
<dbReference type="Gramene" id="ERN16101">
    <property type="protein sequence ID" value="ERN16101"/>
    <property type="gene ID" value="AMTR_s00030p00183290"/>
</dbReference>
<dbReference type="InterPro" id="IPR006566">
    <property type="entry name" value="FBD"/>
</dbReference>
<dbReference type="SMART" id="SM00579">
    <property type="entry name" value="FBD"/>
    <property type="match status" value="1"/>
</dbReference>
<evidence type="ECO:0000313" key="2">
    <source>
        <dbReference type="EMBL" id="ERN16101.1"/>
    </source>
</evidence>
<dbReference type="AlphaFoldDB" id="U5CS99"/>
<proteinExistence type="predicted"/>
<sequence>MQEIYEDIPDFEFETLSRMYFHLKEFDIFLDTLSTSEALELVSFLKNFPYLEVLRIKVANPSELILEIYSMLKPVEGTDEEEGDRCIEEYWSKSRAWLVCLKTVEIESPFVDFAKDIAMVKLLLLNASALEVLNIKISPEKEEMAECNLMERLASFPKASSHAKIVFT</sequence>
<dbReference type="Proteomes" id="UP000017836">
    <property type="component" value="Unassembled WGS sequence"/>
</dbReference>
<gene>
    <name evidence="2" type="ORF">AMTR_s00030p00183290</name>
</gene>
<evidence type="ECO:0000313" key="3">
    <source>
        <dbReference type="Proteomes" id="UP000017836"/>
    </source>
</evidence>
<feature type="domain" description="FBD" evidence="1">
    <location>
        <begin position="95"/>
        <end position="168"/>
    </location>
</feature>
<keyword evidence="3" id="KW-1185">Reference proteome</keyword>